<gene>
    <name evidence="5" type="ORF">B8V81_3355</name>
</gene>
<dbReference type="EMBL" id="NFEZ01000004">
    <property type="protein sequence ID" value="PLT44924.1"/>
    <property type="molecule type" value="Genomic_DNA"/>
</dbReference>
<feature type="domain" description="PucR C-terminal helix-turn-helix" evidence="3">
    <location>
        <begin position="499"/>
        <end position="556"/>
    </location>
</feature>
<evidence type="ECO:0000259" key="3">
    <source>
        <dbReference type="Pfam" id="PF13556"/>
    </source>
</evidence>
<evidence type="ECO:0000313" key="5">
    <source>
        <dbReference type="EMBL" id="PLT44924.1"/>
    </source>
</evidence>
<evidence type="ECO:0000313" key="6">
    <source>
        <dbReference type="Proteomes" id="UP000234789"/>
    </source>
</evidence>
<dbReference type="InterPro" id="IPR051448">
    <property type="entry name" value="CdaR-like_regulators"/>
</dbReference>
<dbReference type="InterPro" id="IPR041522">
    <property type="entry name" value="CdaR_GGDEF"/>
</dbReference>
<protein>
    <submittedName>
        <fullName evidence="5">Purine catabolism regulatory protein</fullName>
    </submittedName>
</protein>
<dbReference type="Pfam" id="PF13556">
    <property type="entry name" value="HTH_30"/>
    <property type="match status" value="1"/>
</dbReference>
<sequence>MRIGDLIDAPVLGSSRLIGGKGGLDRMVASVNMMDSPDIFDFLKPNELLLTTAYAVKDKPEMLLRLIEEMARLGCAGLGIKTKRYFDRMPAGLQEAADRHQLPLLELGLDCSLADAVQQLMGRILQFRTEEMRYALLAHRQLTELVMEGRSLQDLTEAVGRLIGLPVLLLGIEGEPLATSGIGAGGAWPADLMSSERPSSGTGEPLGSSIFRRLRESQGLSSLRPVYFPLDCHGSSWSGVLAAPIHTTQLQGGLLALCRDGSPDEMVYQTLEQAANVASFELLKTLAVRERSRRYKHDFLSDVVDGLIVQEDEIARRGSVYGLQPLQPYVCVVIKKDPPSDLMAGGESSPQRMDRRERDALYEAVKKAARSAGLGGLLFAKQDGLAMIEPCRAGGASGLEPLLGSPLQRAVGQAAEALGAGLSCGIGNPAETLSFLARSFQEAQDAWQSGLLGGKRRFIQFSHVRELPELLRMLPLQERRRFVAETFGALDLAEESEELRRTLRAYYEHHGRIADTAKALFVHRNTVIYRIAKIEQLSGRSLRSPADSLRFRTAFQLEELDKTN</sequence>
<proteinExistence type="inferred from homology"/>
<evidence type="ECO:0000259" key="2">
    <source>
        <dbReference type="Pfam" id="PF07905"/>
    </source>
</evidence>
<feature type="domain" description="CdaR GGDEF-like" evidence="4">
    <location>
        <begin position="311"/>
        <end position="448"/>
    </location>
</feature>
<keyword evidence="6" id="KW-1185">Reference proteome</keyword>
<dbReference type="InterPro" id="IPR012914">
    <property type="entry name" value="PucR_dom"/>
</dbReference>
<dbReference type="InterPro" id="IPR042070">
    <property type="entry name" value="PucR_C-HTH_sf"/>
</dbReference>
<dbReference type="Pfam" id="PF07905">
    <property type="entry name" value="PucR"/>
    <property type="match status" value="1"/>
</dbReference>
<reference evidence="5 6" key="1">
    <citation type="submission" date="2017-05" db="EMBL/GenBank/DDBJ databases">
        <title>Functional genome analysis of Paenibacillus pasadenensis strain R16: insights on endophytic life style and antifungal activity.</title>
        <authorList>
            <person name="Passera A."/>
            <person name="Marcolungo L."/>
            <person name="Casati P."/>
            <person name="Brasca M."/>
            <person name="Quaglino F."/>
            <person name="Delledonne M."/>
        </authorList>
    </citation>
    <scope>NUCLEOTIDE SEQUENCE [LARGE SCALE GENOMIC DNA]</scope>
    <source>
        <strain evidence="5 6">R16</strain>
    </source>
</reference>
<organism evidence="5 6">
    <name type="scientific">Paenibacillus pasadenensis</name>
    <dbReference type="NCBI Taxonomy" id="217090"/>
    <lineage>
        <taxon>Bacteria</taxon>
        <taxon>Bacillati</taxon>
        <taxon>Bacillota</taxon>
        <taxon>Bacilli</taxon>
        <taxon>Bacillales</taxon>
        <taxon>Paenibacillaceae</taxon>
        <taxon>Paenibacillus</taxon>
    </lineage>
</organism>
<dbReference type="AlphaFoldDB" id="A0A2N5N3J9"/>
<dbReference type="Pfam" id="PF17853">
    <property type="entry name" value="GGDEF_2"/>
    <property type="match status" value="1"/>
</dbReference>
<dbReference type="InterPro" id="IPR025736">
    <property type="entry name" value="PucR_C-HTH_dom"/>
</dbReference>
<accession>A0A2N5N3J9</accession>
<comment type="similarity">
    <text evidence="1">Belongs to the CdaR family.</text>
</comment>
<feature type="domain" description="Purine catabolism PurC-like" evidence="2">
    <location>
        <begin position="5"/>
        <end position="124"/>
    </location>
</feature>
<dbReference type="Gene3D" id="1.10.10.2840">
    <property type="entry name" value="PucR C-terminal helix-turn-helix domain"/>
    <property type="match status" value="1"/>
</dbReference>
<dbReference type="PANTHER" id="PTHR33744">
    <property type="entry name" value="CARBOHYDRATE DIACID REGULATOR"/>
    <property type="match status" value="1"/>
</dbReference>
<comment type="caution">
    <text evidence="5">The sequence shown here is derived from an EMBL/GenBank/DDBJ whole genome shotgun (WGS) entry which is preliminary data.</text>
</comment>
<evidence type="ECO:0000259" key="4">
    <source>
        <dbReference type="Pfam" id="PF17853"/>
    </source>
</evidence>
<dbReference type="PANTHER" id="PTHR33744:SF1">
    <property type="entry name" value="DNA-BINDING TRANSCRIPTIONAL ACTIVATOR ADER"/>
    <property type="match status" value="1"/>
</dbReference>
<name>A0A2N5N3J9_9BACL</name>
<evidence type="ECO:0000256" key="1">
    <source>
        <dbReference type="ARBA" id="ARBA00006754"/>
    </source>
</evidence>
<dbReference type="Proteomes" id="UP000234789">
    <property type="component" value="Unassembled WGS sequence"/>
</dbReference>
<dbReference type="RefSeq" id="WP_180968471.1">
    <property type="nucleotide sequence ID" value="NZ_NFEZ01000004.1"/>
</dbReference>